<feature type="transmembrane region" description="Helical" evidence="8">
    <location>
        <begin position="36"/>
        <end position="57"/>
    </location>
</feature>
<evidence type="ECO:0000313" key="10">
    <source>
        <dbReference type="Proteomes" id="UP000008544"/>
    </source>
</evidence>
<gene>
    <name evidence="9" type="ordered locus">Daud_0446</name>
</gene>
<dbReference type="eggNOG" id="COG4512">
    <property type="taxonomic scope" value="Bacteria"/>
</dbReference>
<dbReference type="GO" id="GO:0016020">
    <property type="term" value="C:membrane"/>
    <property type="evidence" value="ECO:0007669"/>
    <property type="project" value="InterPro"/>
</dbReference>
<evidence type="ECO:0000256" key="8">
    <source>
        <dbReference type="SAM" id="Phobius"/>
    </source>
</evidence>
<feature type="transmembrane region" description="Helical" evidence="8">
    <location>
        <begin position="77"/>
        <end position="96"/>
    </location>
</feature>
<keyword evidence="6 8" id="KW-1133">Transmembrane helix</keyword>
<keyword evidence="7 8" id="KW-0472">Membrane</keyword>
<dbReference type="HOGENOM" id="CLU_1382154_0_0_9"/>
<proteinExistence type="predicted"/>
<evidence type="ECO:0008006" key="11">
    <source>
        <dbReference type="Google" id="ProtNLM"/>
    </source>
</evidence>
<evidence type="ECO:0000256" key="4">
    <source>
        <dbReference type="ARBA" id="ARBA00022692"/>
    </source>
</evidence>
<evidence type="ECO:0000313" key="9">
    <source>
        <dbReference type="EMBL" id="ACA58992.1"/>
    </source>
</evidence>
<organism evidence="9 10">
    <name type="scientific">Desulforudis audaxviator (strain MP104C)</name>
    <dbReference type="NCBI Taxonomy" id="477974"/>
    <lineage>
        <taxon>Bacteria</taxon>
        <taxon>Bacillati</taxon>
        <taxon>Bacillota</taxon>
        <taxon>Clostridia</taxon>
        <taxon>Thermoanaerobacterales</taxon>
        <taxon>Candidatus Desulforudaceae</taxon>
        <taxon>Candidatus Desulforudis</taxon>
    </lineage>
</organism>
<name>B1I1Q1_DESAP</name>
<feature type="transmembrane region" description="Helical" evidence="8">
    <location>
        <begin position="143"/>
        <end position="169"/>
    </location>
</feature>
<reference evidence="9 10" key="2">
    <citation type="journal article" date="2008" name="Science">
        <title>Environmental genomics reveals a single-species ecosystem deep within Earth.</title>
        <authorList>
            <person name="Chivian D."/>
            <person name="Brodie E.L."/>
            <person name="Alm E.J."/>
            <person name="Culley D.E."/>
            <person name="Dehal P.S."/>
            <person name="Desantis T.Z."/>
            <person name="Gihring T.M."/>
            <person name="Lapidus A."/>
            <person name="Lin L.H."/>
            <person name="Lowry S.R."/>
            <person name="Moser D.P."/>
            <person name="Richardson P.M."/>
            <person name="Southam G."/>
            <person name="Wanger G."/>
            <person name="Pratt L.M."/>
            <person name="Andersen G.L."/>
            <person name="Hazen T.C."/>
            <person name="Brockman F.J."/>
            <person name="Arkin A.P."/>
            <person name="Onstott T.C."/>
        </authorList>
    </citation>
    <scope>NUCLEOTIDE SEQUENCE [LARGE SCALE GENOMIC DNA]</scope>
    <source>
        <strain evidence="9 10">MP104C</strain>
    </source>
</reference>
<evidence type="ECO:0000256" key="6">
    <source>
        <dbReference type="ARBA" id="ARBA00022989"/>
    </source>
</evidence>
<dbReference type="KEGG" id="dau:Daud_0446"/>
<dbReference type="STRING" id="477974.Daud_0446"/>
<accession>B1I1Q1</accession>
<dbReference type="Proteomes" id="UP000008544">
    <property type="component" value="Chromosome"/>
</dbReference>
<evidence type="ECO:0000256" key="3">
    <source>
        <dbReference type="ARBA" id="ARBA00022670"/>
    </source>
</evidence>
<evidence type="ECO:0000256" key="7">
    <source>
        <dbReference type="ARBA" id="ARBA00023136"/>
    </source>
</evidence>
<dbReference type="EMBL" id="CP000860">
    <property type="protein sequence ID" value="ACA58992.1"/>
    <property type="molecule type" value="Genomic_DNA"/>
</dbReference>
<evidence type="ECO:0000256" key="5">
    <source>
        <dbReference type="ARBA" id="ARBA00022801"/>
    </source>
</evidence>
<dbReference type="Pfam" id="PF04647">
    <property type="entry name" value="AgrB"/>
    <property type="match status" value="1"/>
</dbReference>
<feature type="transmembrane region" description="Helical" evidence="8">
    <location>
        <begin position="102"/>
        <end position="123"/>
    </location>
</feature>
<keyword evidence="2" id="KW-0673">Quorum sensing</keyword>
<keyword evidence="1" id="KW-1003">Cell membrane</keyword>
<dbReference type="GO" id="GO:0008233">
    <property type="term" value="F:peptidase activity"/>
    <property type="evidence" value="ECO:0007669"/>
    <property type="project" value="UniProtKB-KW"/>
</dbReference>
<evidence type="ECO:0000256" key="1">
    <source>
        <dbReference type="ARBA" id="ARBA00022475"/>
    </source>
</evidence>
<dbReference type="GO" id="GO:0009372">
    <property type="term" value="P:quorum sensing"/>
    <property type="evidence" value="ECO:0007669"/>
    <property type="project" value="UniProtKB-KW"/>
</dbReference>
<dbReference type="RefSeq" id="WP_012301581.1">
    <property type="nucleotide sequence ID" value="NC_010424.1"/>
</dbReference>
<keyword evidence="10" id="KW-1185">Reference proteome</keyword>
<protein>
    <recommendedName>
        <fullName evidence="11">Accessory gene regulator B</fullName>
    </recommendedName>
</protein>
<keyword evidence="5" id="KW-0378">Hydrolase</keyword>
<keyword evidence="4 8" id="KW-0812">Transmembrane</keyword>
<dbReference type="GO" id="GO:0006508">
    <property type="term" value="P:proteolysis"/>
    <property type="evidence" value="ECO:0007669"/>
    <property type="project" value="UniProtKB-KW"/>
</dbReference>
<dbReference type="InterPro" id="IPR006741">
    <property type="entry name" value="AgrB"/>
</dbReference>
<keyword evidence="3" id="KW-0645">Protease</keyword>
<sequence>MSQLRALAVNLSRESGRNVDVIEYGLKVGLYNLGGMFGVAGVGWAAGVLPYALAGYVASGTMRLAGGGGHTTTPVRCIILTSVQFGLVGLIGYHVGPLVAGPPLYGISAGILLFLMYTVLRFAPRDTPNKPISRERGRRLKRWAVIVWAFWAGVIAWAQVAGVSAALVLPVLLGLGVQGQALVPEPQSKQCGGGENR</sequence>
<dbReference type="AlphaFoldDB" id="B1I1Q1"/>
<reference evidence="10" key="1">
    <citation type="submission" date="2007-10" db="EMBL/GenBank/DDBJ databases">
        <title>Complete sequence of chromosome of Desulforudis audaxviator MP104C.</title>
        <authorList>
            <person name="Copeland A."/>
            <person name="Lucas S."/>
            <person name="Lapidus A."/>
            <person name="Barry K."/>
            <person name="Glavina del Rio T."/>
            <person name="Dalin E."/>
            <person name="Tice H."/>
            <person name="Bruce D."/>
            <person name="Pitluck S."/>
            <person name="Lowry S.R."/>
            <person name="Larimer F."/>
            <person name="Land M.L."/>
            <person name="Hauser L."/>
            <person name="Kyrpides N."/>
            <person name="Ivanova N.N."/>
            <person name="Richardson P."/>
        </authorList>
    </citation>
    <scope>NUCLEOTIDE SEQUENCE [LARGE SCALE GENOMIC DNA]</scope>
    <source>
        <strain evidence="10">MP104C</strain>
    </source>
</reference>
<evidence type="ECO:0000256" key="2">
    <source>
        <dbReference type="ARBA" id="ARBA00022654"/>
    </source>
</evidence>